<dbReference type="InterPro" id="IPR017441">
    <property type="entry name" value="Protein_kinase_ATP_BS"/>
</dbReference>
<evidence type="ECO:0000313" key="4">
    <source>
        <dbReference type="Proteomes" id="UP000247702"/>
    </source>
</evidence>
<protein>
    <recommendedName>
        <fullName evidence="2">Protein kinase domain-containing protein</fullName>
    </recommendedName>
</protein>
<accession>A0A2Z6QI62</accession>
<dbReference type="PROSITE" id="PS00107">
    <property type="entry name" value="PROTEIN_KINASE_ATP"/>
    <property type="match status" value="1"/>
</dbReference>
<keyword evidence="1" id="KW-0067">ATP-binding</keyword>
<evidence type="ECO:0000259" key="2">
    <source>
        <dbReference type="PROSITE" id="PS50011"/>
    </source>
</evidence>
<dbReference type="InterPro" id="IPR006597">
    <property type="entry name" value="Sel1-like"/>
</dbReference>
<comment type="caution">
    <text evidence="3">The sequence shown here is derived from an EMBL/GenBank/DDBJ whole genome shotgun (WGS) entry which is preliminary data.</text>
</comment>
<reference evidence="3 4" key="1">
    <citation type="submission" date="2017-11" db="EMBL/GenBank/DDBJ databases">
        <title>The genome of Rhizophagus clarus HR1 reveals common genetic basis of auxotrophy among arbuscular mycorrhizal fungi.</title>
        <authorList>
            <person name="Kobayashi Y."/>
        </authorList>
    </citation>
    <scope>NUCLEOTIDE SEQUENCE [LARGE SCALE GENOMIC DNA]</scope>
    <source>
        <strain evidence="3 4">HR1</strain>
    </source>
</reference>
<dbReference type="SMART" id="SM00671">
    <property type="entry name" value="SEL1"/>
    <property type="match status" value="8"/>
</dbReference>
<dbReference type="PROSITE" id="PS50011">
    <property type="entry name" value="PROTEIN_KINASE_DOM"/>
    <property type="match status" value="1"/>
</dbReference>
<organism evidence="3 4">
    <name type="scientific">Rhizophagus clarus</name>
    <dbReference type="NCBI Taxonomy" id="94130"/>
    <lineage>
        <taxon>Eukaryota</taxon>
        <taxon>Fungi</taxon>
        <taxon>Fungi incertae sedis</taxon>
        <taxon>Mucoromycota</taxon>
        <taxon>Glomeromycotina</taxon>
        <taxon>Glomeromycetes</taxon>
        <taxon>Glomerales</taxon>
        <taxon>Glomeraceae</taxon>
        <taxon>Rhizophagus</taxon>
    </lineage>
</organism>
<dbReference type="PANTHER" id="PTHR43628:SF1">
    <property type="entry name" value="CHITIN SYNTHASE REGULATORY FACTOR 2-RELATED"/>
    <property type="match status" value="1"/>
</dbReference>
<dbReference type="Gene3D" id="1.10.510.10">
    <property type="entry name" value="Transferase(Phosphotransferase) domain 1"/>
    <property type="match status" value="1"/>
</dbReference>
<sequence>MFSAVSPFFLKKTAIKINYIKMQGINNANNWTNLIEDAISKNHIKYYEYDHFYNIKEVGSGSFGKVYRANWKNSQKYLVLKSFVNVNKTSIKEIVHERDVDFYENVIRFYGITSYNKENQDDNSKEYLLVMEYADSGTLQDHLKEHFKSLNWKDKFDLAIQLAHAVSCLHDEGIMHRGLHSKNVLIHQNTIKLTDFGLSKKVDEELKSRSDSSGIIPYVDPKKFKLQKYSLSKKSDVYSIGVLLWEISSGRPPFKERLTSDSSDLIVQIQKGLREVPISDTPSAYVDLYTKCWNGEPDNRPTIHQVVTKLKELKENKINDDFRVIVDEIVNLSNKIEDNVDEEEKQNILDYFNNHNVTSQEIYNWSLNNQNYSNSIVLLGDFNYLGIEINVNKNKAFELYQTAAILGNIIAQYNLGCCYKYGKGVDKDYDKAFNIFKKSAEKSHPKGINHLGYCYKYGLGTNVNEKKAFELYKKAANLGNVFGLVNLGNCYFSGIGTSADEEMVFKLHQEATNLGNTYGMINLGSCYKTGIGTRVDKQKAFELFQKAANLGNTNGIINLGNCYRRGIGTCADEEKAFELYQKAADIGNIFGIINLGVCYQNGIGTSVNMQKAFELYQKAANLENVDGINYLGNCYRYGIGTNVDERKAFELYQKAENLGVR</sequence>
<dbReference type="STRING" id="94130.A0A2Z6QI62"/>
<dbReference type="Gene3D" id="1.25.40.10">
    <property type="entry name" value="Tetratricopeptide repeat domain"/>
    <property type="match status" value="3"/>
</dbReference>
<dbReference type="AlphaFoldDB" id="A0A2Z6QI62"/>
<keyword evidence="1" id="KW-0547">Nucleotide-binding</keyword>
<dbReference type="GO" id="GO:0005524">
    <property type="term" value="F:ATP binding"/>
    <property type="evidence" value="ECO:0007669"/>
    <property type="project" value="UniProtKB-UniRule"/>
</dbReference>
<dbReference type="InterPro" id="IPR052945">
    <property type="entry name" value="Mitotic_Regulator"/>
</dbReference>
<dbReference type="Proteomes" id="UP000247702">
    <property type="component" value="Unassembled WGS sequence"/>
</dbReference>
<proteinExistence type="predicted"/>
<dbReference type="Pfam" id="PF08238">
    <property type="entry name" value="Sel1"/>
    <property type="match status" value="8"/>
</dbReference>
<dbReference type="PRINTS" id="PR00109">
    <property type="entry name" value="TYRKINASE"/>
</dbReference>
<dbReference type="InterPro" id="IPR000719">
    <property type="entry name" value="Prot_kinase_dom"/>
</dbReference>
<evidence type="ECO:0000313" key="3">
    <source>
        <dbReference type="EMBL" id="GBB84501.1"/>
    </source>
</evidence>
<dbReference type="PANTHER" id="PTHR43628">
    <property type="entry name" value="ACTIVATOR OF C KINASE PROTEIN 1-RELATED"/>
    <property type="match status" value="1"/>
</dbReference>
<dbReference type="EMBL" id="BEXD01000121">
    <property type="protein sequence ID" value="GBB84501.1"/>
    <property type="molecule type" value="Genomic_DNA"/>
</dbReference>
<name>A0A2Z6QI62_9GLOM</name>
<dbReference type="Pfam" id="PF07714">
    <property type="entry name" value="PK_Tyr_Ser-Thr"/>
    <property type="match status" value="1"/>
</dbReference>
<feature type="domain" description="Protein kinase" evidence="2">
    <location>
        <begin position="52"/>
        <end position="313"/>
    </location>
</feature>
<dbReference type="GO" id="GO:0004672">
    <property type="term" value="F:protein kinase activity"/>
    <property type="evidence" value="ECO:0007669"/>
    <property type="project" value="InterPro"/>
</dbReference>
<dbReference type="SUPFAM" id="SSF56112">
    <property type="entry name" value="Protein kinase-like (PK-like)"/>
    <property type="match status" value="1"/>
</dbReference>
<dbReference type="InterPro" id="IPR011009">
    <property type="entry name" value="Kinase-like_dom_sf"/>
</dbReference>
<feature type="binding site" evidence="1">
    <location>
        <position position="81"/>
    </location>
    <ligand>
        <name>ATP</name>
        <dbReference type="ChEBI" id="CHEBI:30616"/>
    </ligand>
</feature>
<dbReference type="SUPFAM" id="SSF81901">
    <property type="entry name" value="HCP-like"/>
    <property type="match status" value="2"/>
</dbReference>
<evidence type="ECO:0000256" key="1">
    <source>
        <dbReference type="PROSITE-ProRule" id="PRU10141"/>
    </source>
</evidence>
<gene>
    <name evidence="3" type="ORF">RclHR1_11060006</name>
</gene>
<dbReference type="InterPro" id="IPR011990">
    <property type="entry name" value="TPR-like_helical_dom_sf"/>
</dbReference>
<dbReference type="InterPro" id="IPR001245">
    <property type="entry name" value="Ser-Thr/Tyr_kinase_cat_dom"/>
</dbReference>
<keyword evidence="4" id="KW-1185">Reference proteome</keyword>